<dbReference type="AlphaFoldDB" id="A0AAE3G1X8"/>
<dbReference type="InterPro" id="IPR023387">
    <property type="entry name" value="DUF1653-like_dom"/>
</dbReference>
<gene>
    <name evidence="2" type="ORF">J2T57_001422</name>
</gene>
<dbReference type="RefSeq" id="WP_253476248.1">
    <property type="nucleotide sequence ID" value="NZ_JALJXV010000003.1"/>
</dbReference>
<dbReference type="InterPro" id="IPR037135">
    <property type="entry name" value="DUF1653-like_dom_sf"/>
</dbReference>
<dbReference type="Pfam" id="PF07866">
    <property type="entry name" value="DUF1653"/>
    <property type="match status" value="1"/>
</dbReference>
<evidence type="ECO:0000259" key="1">
    <source>
        <dbReference type="Pfam" id="PF07866"/>
    </source>
</evidence>
<proteinExistence type="predicted"/>
<sequence length="67" mass="7511">MNTTFTPTHIHRKGGKYRVLHRGLLEATLDPVVVYQAADGLVWVRPAAEFDDGRFTPIDSLEDDADD</sequence>
<accession>A0AAE3G1X8</accession>
<dbReference type="Gene3D" id="2.30.30.320">
    <property type="entry name" value="DUF1653-like domain"/>
    <property type="match status" value="1"/>
</dbReference>
<reference evidence="2" key="1">
    <citation type="submission" date="2022-03" db="EMBL/GenBank/DDBJ databases">
        <title>Genomic Encyclopedia of Type Strains, Phase III (KMG-III): the genomes of soil and plant-associated and newly described type strains.</title>
        <authorList>
            <person name="Whitman W."/>
        </authorList>
    </citation>
    <scope>NUCLEOTIDE SEQUENCE</scope>
    <source>
        <strain evidence="2">ANL 6-2</strain>
    </source>
</reference>
<feature type="domain" description="DUF1653" evidence="1">
    <location>
        <begin position="10"/>
        <end position="50"/>
    </location>
</feature>
<comment type="caution">
    <text evidence="2">The sequence shown here is derived from an EMBL/GenBank/DDBJ whole genome shotgun (WGS) entry which is preliminary data.</text>
</comment>
<evidence type="ECO:0000313" key="2">
    <source>
        <dbReference type="EMBL" id="MCP1674320.1"/>
    </source>
</evidence>
<evidence type="ECO:0000313" key="3">
    <source>
        <dbReference type="Proteomes" id="UP001205843"/>
    </source>
</evidence>
<organism evidence="2 3">
    <name type="scientific">Natronocella acetinitrilica</name>
    <dbReference type="NCBI Taxonomy" id="414046"/>
    <lineage>
        <taxon>Bacteria</taxon>
        <taxon>Pseudomonadati</taxon>
        <taxon>Pseudomonadota</taxon>
        <taxon>Gammaproteobacteria</taxon>
        <taxon>Chromatiales</taxon>
        <taxon>Ectothiorhodospiraceae</taxon>
        <taxon>Natronocella</taxon>
    </lineage>
</organism>
<keyword evidence="3" id="KW-1185">Reference proteome</keyword>
<dbReference type="Proteomes" id="UP001205843">
    <property type="component" value="Unassembled WGS sequence"/>
</dbReference>
<name>A0AAE3G1X8_9GAMM</name>
<protein>
    <recommendedName>
        <fullName evidence="1">DUF1653 domain-containing protein</fullName>
    </recommendedName>
</protein>
<dbReference type="EMBL" id="JALJXV010000003">
    <property type="protein sequence ID" value="MCP1674320.1"/>
    <property type="molecule type" value="Genomic_DNA"/>
</dbReference>